<dbReference type="Gene3D" id="3.60.10.10">
    <property type="entry name" value="Endonuclease/exonuclease/phosphatase"/>
    <property type="match status" value="1"/>
</dbReference>
<dbReference type="InterPro" id="IPR036691">
    <property type="entry name" value="Endo/exonu/phosph_ase_sf"/>
</dbReference>
<organism evidence="3 4">
    <name type="scientific">Callithrix jacchus</name>
    <name type="common">White-tufted-ear marmoset</name>
    <name type="synonym">Simia Jacchus</name>
    <dbReference type="NCBI Taxonomy" id="9483"/>
    <lineage>
        <taxon>Eukaryota</taxon>
        <taxon>Metazoa</taxon>
        <taxon>Chordata</taxon>
        <taxon>Craniata</taxon>
        <taxon>Vertebrata</taxon>
        <taxon>Euteleostomi</taxon>
        <taxon>Mammalia</taxon>
        <taxon>Eutheria</taxon>
        <taxon>Euarchontoglires</taxon>
        <taxon>Primates</taxon>
        <taxon>Haplorrhini</taxon>
        <taxon>Platyrrhini</taxon>
        <taxon>Cebidae</taxon>
        <taxon>Callitrichinae</taxon>
        <taxon>Callithrix</taxon>
        <taxon>Callithrix</taxon>
    </lineage>
</organism>
<feature type="domain" description="Reverse transcriptase" evidence="2">
    <location>
        <begin position="914"/>
        <end position="1189"/>
    </location>
</feature>
<keyword evidence="4" id="KW-1185">Reference proteome</keyword>
<evidence type="ECO:0000313" key="3">
    <source>
        <dbReference type="Ensembl" id="ENSCJAP00000080095.1"/>
    </source>
</evidence>
<dbReference type="EC" id="2.7.7.49" evidence="1"/>
<dbReference type="InterPro" id="IPR043502">
    <property type="entry name" value="DNA/RNA_pol_sf"/>
</dbReference>
<dbReference type="GO" id="GO:0003964">
    <property type="term" value="F:RNA-directed DNA polymerase activity"/>
    <property type="evidence" value="ECO:0007669"/>
    <property type="project" value="UniProtKB-EC"/>
</dbReference>
<sequence length="1525" mass="178882">MIVYLEDPITSAQKLLKLISNFSKVSGYKINVQKSQAFVYTNNRLKESQIKSELPFTIATKRIKYLGIQLTRNVRDLFKENYKPLLNEIREDTNRWRNIPFSWLGRINIMKMAILPKVIYRINAIPIKLPLTFFTELEKTTMNFIWNQKRARIAKSILSKKNTAGSITLPNFKLYYKATVIKTAWYWYQNRDIDQWNKTEAPEATQHIYNYTIFDKPDKNKQGGKDSMFNKWCWENWLAMCRKQKLDPFLTPYTKINSRWIKDLNIRPGIIKTLEGNLGKTIQDIGVGKHFMNKTPKALATKAKIDKWDLIKLHSFCTAKETVTRVDRQPTEWEKIFAVYPSDKGLISRIYKELKWIYRKKTNKPIQKWAKDMNRYFTKEDIYEANNHMKKCSLSLVMREMQIKTTLRYHLTPVRMVIIKKSGDIILTLNVNGLNAPIKRHRLENWIKIQNPSVCCIQETHLTCKDTQRLKIKGWRKIYQANGEQKKAGVAILISDKIDLKATKIKRDKEGHYIIVKGSIQQKELTILNIYRPNAGAARYIRQVLNDLQRDLDSHTIIVGDFNTPLSILDRSTRQKINKDIQSLNSDLEQANLIDIYRTLHPKSTEYTFFSAPHHTYSKIDHIIGSKALLNKCKTTEIITNSLSDHSAIKLELRIQKPTQNRTASWKLNNWLLNVDWINNEMKAEIKKFFETNENEDTTCQNLWDTFKAVSRGKYIAISAHMRRMERSKIDTLSSKLKELEEQDQKNSKPSRRQEITKIRAELKEIETRKTLQKINKSKSWFFEKINKIDRPLARLIKNKRENNQIDAIKNDKGEITTDSTEIQTIIREYYKQLYAHKLVNLEEMDKFLDSCVLPSLNQEEAETMNRPITRSEVEAAIKSLPHKKTPGPDGFTAEFYQTHKEELVPFLLKLFQTIQKEGILPKSFYETNIILIPKPGRDPTRKENFRPISMMNIDAKIFNKILASRLQQQIKKLTHHDQVGFIPGMQGWFNIRKTINVIHHINRTKNKNHMIISIDAEKAFDKIQQPFMLKTLNKLGINGTYLKVIKAIYDKPTANIILNGQKLEAFPLKSGTRQGCPLSPLLFNIVLEVLARAIRQEKEIKGIQIGKVEAKLSLFADDMIVYLEDPITSAQKLLKLISNFSKVSEYKINVQKSQAFVYTNNRLKESQIKSELPFAIATKRIKYLGIQLTRNVRDLYKENYKPLLNEIREDTNRWRNIPCSWLGRINIVKMAILPKVIYRINAIPIKLPLIFFTELEKTTVNFIRNQKRARIAKSILSKKNTAGGITLPDFKLYYKATVIKTAWYWYQNRDIDQWNKTEAPEATQHTYNYTIFDKPDKNKQWGKDSMFNKWCWENWLAMCRKQKLDPFLTPYTKINSRWIKDLNIRPGTIKTLEGNLGKTIQDIGVGKDFMNKTPKALATKAKIDKWDLIKLHSFCTAKETVTRVDRQPTEWEKIFAVYPSDKGLISRIYKELKRIYRKKTNKPIQKWAKDTNRHFMKEDIYEANNHIKNAHRHWSSERCKSKPH</sequence>
<dbReference type="SUPFAM" id="SSF56672">
    <property type="entry name" value="DNA/RNA polymerases"/>
    <property type="match status" value="1"/>
</dbReference>
<dbReference type="Pfam" id="PF00078">
    <property type="entry name" value="RVT_1"/>
    <property type="match status" value="1"/>
</dbReference>
<dbReference type="Ensembl" id="ENSCJAT00000134210.1">
    <property type="protein sequence ID" value="ENSCJAP00000080095.1"/>
    <property type="gene ID" value="ENSCJAG00000080127.1"/>
</dbReference>
<name>A0A8I3W5L7_CALJA</name>
<dbReference type="SUPFAM" id="SSF56219">
    <property type="entry name" value="DNase I-like"/>
    <property type="match status" value="1"/>
</dbReference>
<dbReference type="CDD" id="cd01650">
    <property type="entry name" value="RT_nLTR_like"/>
    <property type="match status" value="1"/>
</dbReference>
<dbReference type="CDD" id="cd09076">
    <property type="entry name" value="L1-EN"/>
    <property type="match status" value="1"/>
</dbReference>
<evidence type="ECO:0000256" key="1">
    <source>
        <dbReference type="ARBA" id="ARBA00012493"/>
    </source>
</evidence>
<proteinExistence type="predicted"/>
<protein>
    <recommendedName>
        <fullName evidence="1">RNA-directed DNA polymerase</fullName>
        <ecNumber evidence="1">2.7.7.49</ecNumber>
    </recommendedName>
</protein>
<dbReference type="Pfam" id="PF03372">
    <property type="entry name" value="Exo_endo_phos"/>
    <property type="match status" value="1"/>
</dbReference>
<dbReference type="InterPro" id="IPR000477">
    <property type="entry name" value="RT_dom"/>
</dbReference>
<dbReference type="PROSITE" id="PS50878">
    <property type="entry name" value="RT_POL"/>
    <property type="match status" value="1"/>
</dbReference>
<reference evidence="3" key="3">
    <citation type="submission" date="2025-09" db="UniProtKB">
        <authorList>
            <consortium name="Ensembl"/>
        </authorList>
    </citation>
    <scope>IDENTIFICATION</scope>
</reference>
<dbReference type="GeneTree" id="ENSGT01150000286964"/>
<reference evidence="3" key="2">
    <citation type="submission" date="2025-08" db="UniProtKB">
        <authorList>
            <consortium name="Ensembl"/>
        </authorList>
    </citation>
    <scope>IDENTIFICATION</scope>
</reference>
<dbReference type="Proteomes" id="UP000008225">
    <property type="component" value="Chromosome 16"/>
</dbReference>
<dbReference type="PANTHER" id="PTHR19446">
    <property type="entry name" value="REVERSE TRANSCRIPTASES"/>
    <property type="match status" value="1"/>
</dbReference>
<evidence type="ECO:0000313" key="4">
    <source>
        <dbReference type="Proteomes" id="UP000008225"/>
    </source>
</evidence>
<reference evidence="3 4" key="1">
    <citation type="submission" date="2009-03" db="EMBL/GenBank/DDBJ databases">
        <authorList>
            <person name="Warren W."/>
            <person name="Ye L."/>
            <person name="Minx P."/>
            <person name="Worley K."/>
            <person name="Gibbs R."/>
            <person name="Wilson R.K."/>
        </authorList>
    </citation>
    <scope>NUCLEOTIDE SEQUENCE [LARGE SCALE GENOMIC DNA]</scope>
</reference>
<accession>A0A8I3W5L7</accession>
<dbReference type="InterPro" id="IPR005135">
    <property type="entry name" value="Endo/exonuclease/phosphatase"/>
</dbReference>
<evidence type="ECO:0000259" key="2">
    <source>
        <dbReference type="PROSITE" id="PS50878"/>
    </source>
</evidence>